<dbReference type="SUPFAM" id="SSF52540">
    <property type="entry name" value="P-loop containing nucleoside triphosphate hydrolases"/>
    <property type="match status" value="1"/>
</dbReference>
<dbReference type="Pfam" id="PF14491">
    <property type="entry name" value="DUF4435"/>
    <property type="match status" value="1"/>
</dbReference>
<dbReference type="InterPro" id="IPR003959">
    <property type="entry name" value="ATPase_AAA_core"/>
</dbReference>
<name>A0AAV3WJD4_ACIJO</name>
<reference evidence="3 4" key="1">
    <citation type="submission" date="2019-07" db="EMBL/GenBank/DDBJ databases">
        <title>Whole genome shotgun sequence of Acinetobacter johnsonii NBRC 102197.</title>
        <authorList>
            <person name="Hosoyama A."/>
            <person name="Uohara A."/>
            <person name="Ohji S."/>
            <person name="Ichikawa N."/>
        </authorList>
    </citation>
    <scope>NUCLEOTIDE SEQUENCE [LARGE SCALE GENOMIC DNA]</scope>
    <source>
        <strain evidence="3 4">NBRC 102197</strain>
    </source>
</reference>
<dbReference type="RefSeq" id="WP_146857199.1">
    <property type="nucleotide sequence ID" value="NZ_BJUJ01000110.1"/>
</dbReference>
<feature type="domain" description="DUF4435" evidence="2">
    <location>
        <begin position="401"/>
        <end position="611"/>
    </location>
</feature>
<dbReference type="EMBL" id="BJUJ01000110">
    <property type="protein sequence ID" value="GEK45464.1"/>
    <property type="molecule type" value="Genomic_DNA"/>
</dbReference>
<accession>A0AAV3WJD4</accession>
<evidence type="ECO:0000259" key="1">
    <source>
        <dbReference type="Pfam" id="PF13304"/>
    </source>
</evidence>
<dbReference type="Proteomes" id="UP000321274">
    <property type="component" value="Unassembled WGS sequence"/>
</dbReference>
<dbReference type="GO" id="GO:0016887">
    <property type="term" value="F:ATP hydrolysis activity"/>
    <property type="evidence" value="ECO:0007669"/>
    <property type="project" value="InterPro"/>
</dbReference>
<evidence type="ECO:0000313" key="3">
    <source>
        <dbReference type="EMBL" id="GEK45464.1"/>
    </source>
</evidence>
<evidence type="ECO:0000313" key="4">
    <source>
        <dbReference type="Proteomes" id="UP000321274"/>
    </source>
</evidence>
<protein>
    <recommendedName>
        <fullName evidence="5">DUF4435 domain-containing protein</fullName>
    </recommendedName>
</protein>
<dbReference type="Gene3D" id="3.40.50.300">
    <property type="entry name" value="P-loop containing nucleotide triphosphate hydrolases"/>
    <property type="match status" value="1"/>
</dbReference>
<proteinExistence type="predicted"/>
<feature type="domain" description="ATPase AAA-type core" evidence="1">
    <location>
        <begin position="268"/>
        <end position="342"/>
    </location>
</feature>
<dbReference type="InterPro" id="IPR027417">
    <property type="entry name" value="P-loop_NTPase"/>
</dbReference>
<comment type="caution">
    <text evidence="3">The sequence shown here is derived from an EMBL/GenBank/DDBJ whole genome shotgun (WGS) entry which is preliminary data.</text>
</comment>
<sequence length="644" mass="73888">MEILDSVLIKFQQVVNEIEFLKAIGNEVECDENTLEQFDFYVSELTSLREILSSFDDVIPVNYLNNFNTQIVNLQNNIPYRENKDLSFINTYSKQNIKNQLDQITNNYLNQLIESVKFNVKFFSKLRFLSNNMVAIGANGSGKSSLSEYLKNNLMENGVVISAQKVLIVPTFGGISNYQNTITKLGNYQNRYNNFRGTYSTDGGGTAYSLLSEVGGEFHALLDNLLAERSSLRNKFCDQIKGNSNINLSVPESTLDKVLNIWNSLIQHRTLTCDGVNISLETKDTQKTYAAYLMSDGEKVALYLIAHILQAPKNAFIVIDEPEMYLHKTILNKLWDTLENERKDCIFMYLTHDIDFASTRYTATKLWIKSFNHPNQWEIESIPDNEKLPETLLFELLGSRKNILFCEGLSGSIDESIYNTIFPNLTVKPVGTCQSVINYTKSFNSLTNTTTKAFGIIDSDHTPQNRLEHLAKSNIFSLKVAEAENLLFDEDFLKLIAKNFMVEDIDRSVSNIKNDIINLLNSNKEQQASNYVSTKIDYYFKDTNLSNGMTLSDIEGNFDNFVSGINIQKDYRERVDFLSEIIEDKNYNEVLRCFNNKGIQKIPERIFNIGKFKDKSIRFLKDNSEAKLFIEKYFDKFLIENGKY</sequence>
<dbReference type="Pfam" id="PF13304">
    <property type="entry name" value="AAA_21"/>
    <property type="match status" value="1"/>
</dbReference>
<organism evidence="3 4">
    <name type="scientific">Acinetobacter johnsonii</name>
    <dbReference type="NCBI Taxonomy" id="40214"/>
    <lineage>
        <taxon>Bacteria</taxon>
        <taxon>Pseudomonadati</taxon>
        <taxon>Pseudomonadota</taxon>
        <taxon>Gammaproteobacteria</taxon>
        <taxon>Moraxellales</taxon>
        <taxon>Moraxellaceae</taxon>
        <taxon>Acinetobacter</taxon>
    </lineage>
</organism>
<dbReference type="GO" id="GO:0005524">
    <property type="term" value="F:ATP binding"/>
    <property type="evidence" value="ECO:0007669"/>
    <property type="project" value="InterPro"/>
</dbReference>
<evidence type="ECO:0000259" key="2">
    <source>
        <dbReference type="Pfam" id="PF14491"/>
    </source>
</evidence>
<gene>
    <name evidence="3" type="ORF">AJO04nite_27220</name>
</gene>
<dbReference type="InterPro" id="IPR029492">
    <property type="entry name" value="DUF4435"/>
</dbReference>
<dbReference type="AlphaFoldDB" id="A0AAV3WJD4"/>
<evidence type="ECO:0008006" key="5">
    <source>
        <dbReference type="Google" id="ProtNLM"/>
    </source>
</evidence>